<evidence type="ECO:0000256" key="1">
    <source>
        <dbReference type="SAM" id="Phobius"/>
    </source>
</evidence>
<dbReference type="EMBL" id="BMMV01000013">
    <property type="protein sequence ID" value="GGK06220.1"/>
    <property type="molecule type" value="Genomic_DNA"/>
</dbReference>
<keyword evidence="3" id="KW-1185">Reference proteome</keyword>
<evidence type="ECO:0000313" key="2">
    <source>
        <dbReference type="EMBL" id="GGK06220.1"/>
    </source>
</evidence>
<sequence>MTYDTQHRPRTESDVLRTVTLILAIMTTGLIAGVFASWSNAIMPGLGEVGDRTFVPAFQALDEAINNPLFLGGFTLALPLIALSAALHRRAEQRAVLMWVGAALVFYLVAVVITFGVHEPLNGDFRTAAEPGSGADLAAARARLDEAKWTAWNTARAVTSTVAFGCLAWALVIRGRLDRTVGRRAAR</sequence>
<dbReference type="RefSeq" id="WP_229701001.1">
    <property type="nucleotide sequence ID" value="NZ_BMMV01000013.1"/>
</dbReference>
<dbReference type="Pfam" id="PF08592">
    <property type="entry name" value="Anthrone_oxy"/>
    <property type="match status" value="1"/>
</dbReference>
<dbReference type="Proteomes" id="UP000660265">
    <property type="component" value="Unassembled WGS sequence"/>
</dbReference>
<evidence type="ECO:0000313" key="3">
    <source>
        <dbReference type="Proteomes" id="UP000660265"/>
    </source>
</evidence>
<keyword evidence="1" id="KW-1133">Transmembrane helix</keyword>
<feature type="transmembrane region" description="Helical" evidence="1">
    <location>
        <begin position="15"/>
        <end position="38"/>
    </location>
</feature>
<keyword evidence="1" id="KW-0472">Membrane</keyword>
<reference evidence="3" key="1">
    <citation type="journal article" date="2019" name="Int. J. Syst. Evol. Microbiol.">
        <title>The Global Catalogue of Microorganisms (GCM) 10K type strain sequencing project: providing services to taxonomists for standard genome sequencing and annotation.</title>
        <authorList>
            <consortium name="The Broad Institute Genomics Platform"/>
            <consortium name="The Broad Institute Genome Sequencing Center for Infectious Disease"/>
            <person name="Wu L."/>
            <person name="Ma J."/>
        </authorList>
    </citation>
    <scope>NUCLEOTIDE SEQUENCE [LARGE SCALE GENOMIC DNA]</scope>
    <source>
        <strain evidence="3">CGMCC 4.7275</strain>
    </source>
</reference>
<feature type="transmembrane region" description="Helical" evidence="1">
    <location>
        <begin position="157"/>
        <end position="177"/>
    </location>
</feature>
<dbReference type="InterPro" id="IPR013901">
    <property type="entry name" value="Anthrone_oxy"/>
</dbReference>
<proteinExistence type="predicted"/>
<comment type="caution">
    <text evidence="2">The sequence shown here is derived from an EMBL/GenBank/DDBJ whole genome shotgun (WGS) entry which is preliminary data.</text>
</comment>
<accession>A0ABQ2EFU1</accession>
<organism evidence="2 3">
    <name type="scientific">Streptomyces camponoticapitis</name>
    <dbReference type="NCBI Taxonomy" id="1616125"/>
    <lineage>
        <taxon>Bacteria</taxon>
        <taxon>Bacillati</taxon>
        <taxon>Actinomycetota</taxon>
        <taxon>Actinomycetes</taxon>
        <taxon>Kitasatosporales</taxon>
        <taxon>Streptomycetaceae</taxon>
        <taxon>Streptomyces</taxon>
    </lineage>
</organism>
<name>A0ABQ2EFU1_9ACTN</name>
<feature type="transmembrane region" description="Helical" evidence="1">
    <location>
        <begin position="95"/>
        <end position="117"/>
    </location>
</feature>
<protein>
    <submittedName>
        <fullName evidence="2">Membrane protein</fullName>
    </submittedName>
</protein>
<keyword evidence="1" id="KW-0812">Transmembrane</keyword>
<gene>
    <name evidence="2" type="ORF">GCM10011583_42370</name>
</gene>
<feature type="transmembrane region" description="Helical" evidence="1">
    <location>
        <begin position="69"/>
        <end position="88"/>
    </location>
</feature>